<evidence type="ECO:0000313" key="2">
    <source>
        <dbReference type="Proteomes" id="UP000466442"/>
    </source>
</evidence>
<proteinExistence type="predicted"/>
<dbReference type="Proteomes" id="UP000466442">
    <property type="component" value="Unassembled WGS sequence"/>
</dbReference>
<dbReference type="EMBL" id="WIXP02000013">
    <property type="protein sequence ID" value="KAF6200793.1"/>
    <property type="molecule type" value="Genomic_DNA"/>
</dbReference>
<protein>
    <recommendedName>
        <fullName evidence="3">MULE transposase domain-containing protein</fullName>
    </recommendedName>
</protein>
<comment type="caution">
    <text evidence="1">The sequence shown here is derived from an EMBL/GenBank/DDBJ whole genome shotgun (WGS) entry which is preliminary data.</text>
</comment>
<reference evidence="1" key="1">
    <citation type="journal article" date="2021" name="Mol. Ecol. Resour.">
        <title>Apolygus lucorum genome provides insights into omnivorousness and mesophyll feeding.</title>
        <authorList>
            <person name="Liu Y."/>
            <person name="Liu H."/>
            <person name="Wang H."/>
            <person name="Huang T."/>
            <person name="Liu B."/>
            <person name="Yang B."/>
            <person name="Yin L."/>
            <person name="Li B."/>
            <person name="Zhang Y."/>
            <person name="Zhang S."/>
            <person name="Jiang F."/>
            <person name="Zhang X."/>
            <person name="Ren Y."/>
            <person name="Wang B."/>
            <person name="Wang S."/>
            <person name="Lu Y."/>
            <person name="Wu K."/>
            <person name="Fan W."/>
            <person name="Wang G."/>
        </authorList>
    </citation>
    <scope>NUCLEOTIDE SEQUENCE</scope>
    <source>
        <strain evidence="1">12Hb</strain>
    </source>
</reference>
<keyword evidence="2" id="KW-1185">Reference proteome</keyword>
<organism evidence="1 2">
    <name type="scientific">Apolygus lucorum</name>
    <name type="common">Small green plant bug</name>
    <name type="synonym">Lygocoris lucorum</name>
    <dbReference type="NCBI Taxonomy" id="248454"/>
    <lineage>
        <taxon>Eukaryota</taxon>
        <taxon>Metazoa</taxon>
        <taxon>Ecdysozoa</taxon>
        <taxon>Arthropoda</taxon>
        <taxon>Hexapoda</taxon>
        <taxon>Insecta</taxon>
        <taxon>Pterygota</taxon>
        <taxon>Neoptera</taxon>
        <taxon>Paraneoptera</taxon>
        <taxon>Hemiptera</taxon>
        <taxon>Heteroptera</taxon>
        <taxon>Panheteroptera</taxon>
        <taxon>Cimicomorpha</taxon>
        <taxon>Miridae</taxon>
        <taxon>Mirini</taxon>
        <taxon>Apolygus</taxon>
    </lineage>
</organism>
<accession>A0A8S9WVS6</accession>
<sequence length="220" mass="25459">MTKRLTKDVELVGGSKAGWHSQFYEHQVCGRNDAVARNWRGFRIEQLQDCTEGNSKLYRRNHRNYSQNCIAFSEDYPLESFVILGILDPELNTVMNLQRHYVKKTEEGLWLKQFFALCFLPPDSVYNAFTTLMMDAPAGTTDFTYYILTTYIEDDCCFPPQVWASAPPDNSLRTTNGAESFHRDFNQQFYSPHPNIQEDSDVIAYLAAASNRYEPENFDD</sequence>
<dbReference type="OrthoDB" id="6603894at2759"/>
<dbReference type="AlphaFoldDB" id="A0A8S9WVS6"/>
<name>A0A8S9WVS6_APOLU</name>
<evidence type="ECO:0000313" key="1">
    <source>
        <dbReference type="EMBL" id="KAF6200793.1"/>
    </source>
</evidence>
<evidence type="ECO:0008006" key="3">
    <source>
        <dbReference type="Google" id="ProtNLM"/>
    </source>
</evidence>
<gene>
    <name evidence="1" type="ORF">GE061_005239</name>
</gene>